<dbReference type="AlphaFoldDB" id="A0A921K1B1"/>
<evidence type="ECO:0000313" key="2">
    <source>
        <dbReference type="Proteomes" id="UP000707535"/>
    </source>
</evidence>
<dbReference type="InterPro" id="IPR038666">
    <property type="entry name" value="SSP1_head-tail_sf"/>
</dbReference>
<evidence type="ECO:0000313" key="1">
    <source>
        <dbReference type="EMBL" id="HJE96955.1"/>
    </source>
</evidence>
<proteinExistence type="predicted"/>
<dbReference type="Pfam" id="PF05521">
    <property type="entry name" value="Phage_HCP"/>
    <property type="match status" value="1"/>
</dbReference>
<reference evidence="1" key="1">
    <citation type="journal article" date="2021" name="PeerJ">
        <title>Extensive microbial diversity within the chicken gut microbiome revealed by metagenomics and culture.</title>
        <authorList>
            <person name="Gilroy R."/>
            <person name="Ravi A."/>
            <person name="Getino M."/>
            <person name="Pursley I."/>
            <person name="Horton D.L."/>
            <person name="Alikhan N.F."/>
            <person name="Baker D."/>
            <person name="Gharbi K."/>
            <person name="Hall N."/>
            <person name="Watson M."/>
            <person name="Adriaenssens E.M."/>
            <person name="Foster-Nyarko E."/>
            <person name="Jarju S."/>
            <person name="Secka A."/>
            <person name="Antonio M."/>
            <person name="Oren A."/>
            <person name="Chaudhuri R.R."/>
            <person name="La Ragione R."/>
            <person name="Hildebrand F."/>
            <person name="Pallen M.J."/>
        </authorList>
    </citation>
    <scope>NUCLEOTIDE SEQUENCE</scope>
    <source>
        <strain evidence="1">CHK174-6876</strain>
    </source>
</reference>
<protein>
    <submittedName>
        <fullName evidence="1">Head-tail adaptor protein</fullName>
    </submittedName>
</protein>
<organism evidence="1 2">
    <name type="scientific">Ligilactobacillus acidipiscis</name>
    <dbReference type="NCBI Taxonomy" id="89059"/>
    <lineage>
        <taxon>Bacteria</taxon>
        <taxon>Bacillati</taxon>
        <taxon>Bacillota</taxon>
        <taxon>Bacilli</taxon>
        <taxon>Lactobacillales</taxon>
        <taxon>Lactobacillaceae</taxon>
        <taxon>Ligilactobacillus</taxon>
    </lineage>
</organism>
<dbReference type="InterPro" id="IPR008767">
    <property type="entry name" value="Phage_SPP1_head-tail_adaptor"/>
</dbReference>
<comment type="caution">
    <text evidence="1">The sequence shown here is derived from an EMBL/GenBank/DDBJ whole genome shotgun (WGS) entry which is preliminary data.</text>
</comment>
<reference evidence="1" key="2">
    <citation type="submission" date="2021-09" db="EMBL/GenBank/DDBJ databases">
        <authorList>
            <person name="Gilroy R."/>
        </authorList>
    </citation>
    <scope>NUCLEOTIDE SEQUENCE</scope>
    <source>
        <strain evidence="1">CHK174-6876</strain>
    </source>
</reference>
<accession>A0A921K1B1</accession>
<dbReference type="EMBL" id="DYXG01000043">
    <property type="protein sequence ID" value="HJE96955.1"/>
    <property type="molecule type" value="Genomic_DNA"/>
</dbReference>
<dbReference type="Proteomes" id="UP000707535">
    <property type="component" value="Unassembled WGS sequence"/>
</dbReference>
<gene>
    <name evidence="1" type="ORF">K8V00_04975</name>
</gene>
<dbReference type="Gene3D" id="2.40.10.270">
    <property type="entry name" value="Bacteriophage SPP1 head-tail adaptor protein"/>
    <property type="match status" value="1"/>
</dbReference>
<name>A0A921K1B1_9LACO</name>
<sequence>MKTANMTERITFYSPGTGVVNGVPVNGKPKEEFSCWAEVPKVPLREFVNQPDKVGYRKNSPVFVIAFKQQKEIQMDWTIKWRKQDYEIISMDQDYRTKDIIQISVKVVQ</sequence>